<sequence length="1516" mass="167318">MDRKHQSFSGATAMDSDGTARYVSATVAAFLHSRLSDHAQRIRHKDQCAERLAAGAASSDACYSDQAVLANLDWGIDALEEAISSSNPEAKLARLEHAERMLQIAAMLDPGGSTAGVPNSYLSAWAHLNLALLQRLSSSGSLRSAALHALEMFDVDPFFSRIDFASELWESLFLPHMASIVGWYTEARQQIVMDTIPDSSDLSLSIDFADQLFNESVILSVRPDQAEKLSELERRYGDSLNDSTRMYAKYFKEVLAIDHGATGRKAPVPVLPPIAEPPMTPLREVSRSIPDFVKFGPILPKSAGFSPVLSHYTRLNTNETSLPVREEPKQIGKEVLLEENVEIDFNGFDIDMDSETARLNLIDMNTMKSKVSKKHVPKLPSLGKDHYGHLEGHSLLGSPRTYHKVFSSKQNRGYEQSLLLLSNRQSNPSPKTFSPVDSSGNASPDLSPKSVRKYEPPLDLSSNNLKSVLTSPGNSDVADTDDTVEEHRSQRNSFRGMQNFSFTGTKNHALNTNLHSESDDDTSHSNFSVASSGRLTPRTRPPKDFVCPITGQLFNDPVTLETGQTFERRAIEEWLKRGNKSCPITRQFLSSTVLPKTNYVLKRLITSWIEQNPESPDFPCVYTPNGSPGPISFREFSSDSSILGNLDSPISRTGTNKVRNERRQRFNKRGDSTSPISAISQATTETYINELKPCTSCLCTSDNLPECEAAVLTVAKIWKESKADPVICSFLCNPKVVNGFVEVLSASGSREVLRTCSYVLSELVSANEGSGETLIRVDSAFDCFAALLVSGLAEVAILIYQLQPTFSQLSNYSLVPSLVQVIMSDTEQIDDIQFVLEPKDAAIALLDQILIGGDENSRSLNAFSVISANGLPALINSLDRIESRLSIVSVLLSCMRVDKRCRNMIAQRSELAPVLELFHTGNDDTRSICIDFLVEIICLSRRTMCNKILQIIKDEGAFSTMHSFLIYLQMAPLDQQPIVASLLLQLDLLVEPRKMSIYREEAIDSLIEALKRKEFAICQTIALETLCSLSGRLSSLGKPLTEAWLLKTAGFDQPYKTLMLEDQITMLEDEPLETLEVEEKAMTAWEKRLAFVLCNHDNGAIFKALEECLRCNSVEMAKSCLIIATWLTFMLTKIPDTGMGTIASQCLLDQFINVLQSSKNLEEKILAALALNSFIHDPDAIERLGSYVKRIFKPLKRLKRCSIVVADTLKAIKNLSSIDTFWSCTDLFEMESSSNGEVLSLIHSRDRLFSSHSDGTIKVWDTGSNTLKLIQEVHGHSKAVTCLYVTTSGDKLYSGSLDKTIRVWAIEHEEIHSVQVHDVKEAVHCFTSNGDLVCFASQGAGIKVYNWKGASKPINFTRNVKCLAMTEDYIYCGCTGYNIQEVDLSNCSSMTFFSGPKKLLGKQSIHALCTEDGDLFVAGSSADGIAGKVFSLSTKAVIGSFSTRFDINSIYANSEYVFTGTKCGLIEVWSRERISRVASIKLNAASSKVTVLTTDSIGELLFSGTSDGKILGWALG</sequence>
<evidence type="ECO:0000259" key="7">
    <source>
        <dbReference type="PROSITE" id="PS51698"/>
    </source>
</evidence>
<dbReference type="Pfam" id="PF00400">
    <property type="entry name" value="WD40"/>
    <property type="match status" value="2"/>
</dbReference>
<evidence type="ECO:0000256" key="4">
    <source>
        <dbReference type="ARBA" id="ARBA00022679"/>
    </source>
</evidence>
<dbReference type="PROSITE" id="PS51698">
    <property type="entry name" value="U_BOX"/>
    <property type="match status" value="1"/>
</dbReference>
<organism evidence="8 9">
    <name type="scientific">Dioscorea cayennensis subsp. rotundata</name>
    <name type="common">White Guinea yam</name>
    <name type="synonym">Dioscorea rotundata</name>
    <dbReference type="NCBI Taxonomy" id="55577"/>
    <lineage>
        <taxon>Eukaryota</taxon>
        <taxon>Viridiplantae</taxon>
        <taxon>Streptophyta</taxon>
        <taxon>Embryophyta</taxon>
        <taxon>Tracheophyta</taxon>
        <taxon>Spermatophyta</taxon>
        <taxon>Magnoliopsida</taxon>
        <taxon>Liliopsida</taxon>
        <taxon>Dioscoreales</taxon>
        <taxon>Dioscoreaceae</taxon>
        <taxon>Dioscorea</taxon>
    </lineage>
</organism>
<dbReference type="PANTHER" id="PTHR47446">
    <property type="entry name" value="RING-TYPE E3 UBIQUITIN TRANSFERASE"/>
    <property type="match status" value="1"/>
</dbReference>
<dbReference type="SUPFAM" id="SSF48371">
    <property type="entry name" value="ARM repeat"/>
    <property type="match status" value="1"/>
</dbReference>
<dbReference type="InterPro" id="IPR056514">
    <property type="entry name" value="ARM_LIN_2nd"/>
</dbReference>
<feature type="compositionally biased region" description="Polar residues" evidence="6">
    <location>
        <begin position="491"/>
        <end position="515"/>
    </location>
</feature>
<dbReference type="Gene3D" id="3.30.40.10">
    <property type="entry name" value="Zinc/RING finger domain, C3HC4 (zinc finger)"/>
    <property type="match status" value="1"/>
</dbReference>
<proteinExistence type="predicted"/>
<evidence type="ECO:0000256" key="2">
    <source>
        <dbReference type="ARBA" id="ARBA00004906"/>
    </source>
</evidence>
<dbReference type="RefSeq" id="XP_039146024.1">
    <property type="nucleotide sequence ID" value="XM_039290090.1"/>
</dbReference>
<dbReference type="GO" id="GO:0061630">
    <property type="term" value="F:ubiquitin protein ligase activity"/>
    <property type="evidence" value="ECO:0007669"/>
    <property type="project" value="UniProtKB-EC"/>
</dbReference>
<evidence type="ECO:0000256" key="1">
    <source>
        <dbReference type="ARBA" id="ARBA00000900"/>
    </source>
</evidence>
<evidence type="ECO:0000313" key="8">
    <source>
        <dbReference type="Proteomes" id="UP001515500"/>
    </source>
</evidence>
<dbReference type="Pfam" id="PF23628">
    <property type="entry name" value="ARM_LIN_C"/>
    <property type="match status" value="1"/>
</dbReference>
<gene>
    <name evidence="9" type="primary">LOC120283409</name>
</gene>
<dbReference type="CDD" id="cd16664">
    <property type="entry name" value="RING-Ubox_PUB"/>
    <property type="match status" value="1"/>
</dbReference>
<evidence type="ECO:0000313" key="9">
    <source>
        <dbReference type="RefSeq" id="XP_039146024.1"/>
    </source>
</evidence>
<evidence type="ECO:0000256" key="5">
    <source>
        <dbReference type="PROSITE-ProRule" id="PRU00221"/>
    </source>
</evidence>
<name>A0AB40D6V8_DIOCR</name>
<dbReference type="PROSITE" id="PS50082">
    <property type="entry name" value="WD_REPEATS_2"/>
    <property type="match status" value="2"/>
</dbReference>
<dbReference type="InterPro" id="IPR052858">
    <property type="entry name" value="E3_ubiquitin-ligase_LIN"/>
</dbReference>
<comment type="catalytic activity">
    <reaction evidence="1">
        <text>S-ubiquitinyl-[E2 ubiquitin-conjugating enzyme]-L-cysteine + [acceptor protein]-L-lysine = [E2 ubiquitin-conjugating enzyme]-L-cysteine + N(6)-ubiquitinyl-[acceptor protein]-L-lysine.</text>
        <dbReference type="EC" id="2.3.2.27"/>
    </reaction>
</comment>
<keyword evidence="4" id="KW-0808">Transferase</keyword>
<feature type="compositionally biased region" description="Polar residues" evidence="6">
    <location>
        <begin position="524"/>
        <end position="534"/>
    </location>
</feature>
<keyword evidence="5" id="KW-0853">WD repeat</keyword>
<dbReference type="SMART" id="SM00320">
    <property type="entry name" value="WD40"/>
    <property type="match status" value="5"/>
</dbReference>
<dbReference type="GO" id="GO:0016567">
    <property type="term" value="P:protein ubiquitination"/>
    <property type="evidence" value="ECO:0007669"/>
    <property type="project" value="InterPro"/>
</dbReference>
<dbReference type="SUPFAM" id="SSF50978">
    <property type="entry name" value="WD40 repeat-like"/>
    <property type="match status" value="1"/>
</dbReference>
<dbReference type="Proteomes" id="UP001515500">
    <property type="component" value="Chromosome 19"/>
</dbReference>
<dbReference type="SMART" id="SM00504">
    <property type="entry name" value="Ubox"/>
    <property type="match status" value="1"/>
</dbReference>
<dbReference type="InterPro" id="IPR011989">
    <property type="entry name" value="ARM-like"/>
</dbReference>
<dbReference type="InterPro" id="IPR036322">
    <property type="entry name" value="WD40_repeat_dom_sf"/>
</dbReference>
<dbReference type="InterPro" id="IPR056512">
    <property type="entry name" value="LIN_N"/>
</dbReference>
<feature type="compositionally biased region" description="Polar residues" evidence="6">
    <location>
        <begin position="460"/>
        <end position="474"/>
    </location>
</feature>
<feature type="repeat" description="WD" evidence="5">
    <location>
        <begin position="1482"/>
        <end position="1516"/>
    </location>
</feature>
<dbReference type="InterPro" id="IPR015943">
    <property type="entry name" value="WD40/YVTN_repeat-like_dom_sf"/>
</dbReference>
<feature type="compositionally biased region" description="Polar residues" evidence="6">
    <location>
        <begin position="431"/>
        <end position="444"/>
    </location>
</feature>
<evidence type="ECO:0000256" key="6">
    <source>
        <dbReference type="SAM" id="MobiDB-lite"/>
    </source>
</evidence>
<feature type="repeat" description="WD" evidence="5">
    <location>
        <begin position="1273"/>
        <end position="1314"/>
    </location>
</feature>
<dbReference type="InterPro" id="IPR001680">
    <property type="entry name" value="WD40_rpt"/>
</dbReference>
<dbReference type="Gene3D" id="1.25.10.10">
    <property type="entry name" value="Leucine-rich Repeat Variant"/>
    <property type="match status" value="1"/>
</dbReference>
<dbReference type="InterPro" id="IPR013083">
    <property type="entry name" value="Znf_RING/FYVE/PHD"/>
</dbReference>
<feature type="domain" description="U-box" evidence="7">
    <location>
        <begin position="540"/>
        <end position="615"/>
    </location>
</feature>
<dbReference type="Gene3D" id="2.130.10.10">
    <property type="entry name" value="YVTN repeat-like/Quinoprotein amine dehydrogenase"/>
    <property type="match status" value="2"/>
</dbReference>
<protein>
    <recommendedName>
        <fullName evidence="3">RING-type E3 ubiquitin transferase</fullName>
        <ecNumber evidence="3">2.3.2.27</ecNumber>
    </recommendedName>
</protein>
<keyword evidence="8" id="KW-1185">Reference proteome</keyword>
<dbReference type="GeneID" id="120283409"/>
<dbReference type="PANTHER" id="PTHR47446:SF3">
    <property type="entry name" value="RING-TYPE E3 UBIQUITIN TRANSFERASE"/>
    <property type="match status" value="1"/>
</dbReference>
<dbReference type="InterPro" id="IPR016024">
    <property type="entry name" value="ARM-type_fold"/>
</dbReference>
<dbReference type="InterPro" id="IPR003613">
    <property type="entry name" value="Ubox_domain"/>
</dbReference>
<accession>A0AB40D6V8</accession>
<dbReference type="PROSITE" id="PS50294">
    <property type="entry name" value="WD_REPEATS_REGION"/>
    <property type="match status" value="2"/>
</dbReference>
<reference evidence="9" key="1">
    <citation type="submission" date="2025-08" db="UniProtKB">
        <authorList>
            <consortium name="RefSeq"/>
        </authorList>
    </citation>
    <scope>IDENTIFICATION</scope>
</reference>
<evidence type="ECO:0000256" key="3">
    <source>
        <dbReference type="ARBA" id="ARBA00012483"/>
    </source>
</evidence>
<feature type="region of interest" description="Disordered" evidence="6">
    <location>
        <begin position="422"/>
        <end position="542"/>
    </location>
</feature>
<dbReference type="Pfam" id="PF04564">
    <property type="entry name" value="U-box"/>
    <property type="match status" value="1"/>
</dbReference>
<dbReference type="Pfam" id="PF23568">
    <property type="entry name" value="ARM_LIN"/>
    <property type="match status" value="1"/>
</dbReference>
<dbReference type="Pfam" id="PF23654">
    <property type="entry name" value="ARM_LIN_2nd"/>
    <property type="match status" value="1"/>
</dbReference>
<dbReference type="InterPro" id="IPR045210">
    <property type="entry name" value="RING-Ubox_PUB"/>
</dbReference>
<dbReference type="InterPro" id="IPR055566">
    <property type="entry name" value="ARM_LIN"/>
</dbReference>
<dbReference type="SUPFAM" id="SSF57850">
    <property type="entry name" value="RING/U-box"/>
    <property type="match status" value="1"/>
</dbReference>
<comment type="pathway">
    <text evidence="2">Protein modification; protein ubiquitination.</text>
</comment>
<dbReference type="EC" id="2.3.2.27" evidence="3"/>